<name>A0ABQ5WBQ8_9HYPH</name>
<comment type="caution">
    <text evidence="2">The sequence shown here is derived from an EMBL/GenBank/DDBJ whole genome shotgun (WGS) entry which is preliminary data.</text>
</comment>
<dbReference type="Proteomes" id="UP001156691">
    <property type="component" value="Unassembled WGS sequence"/>
</dbReference>
<sequence>MGDKDRNLERRDRPGSVTNREGESASSDVAAFVKQVGAMARPAGAGRGRLLFALDATMSRQPTWDLACQLQAEMFEAIPKGKLSVQLLYFRGFGECRASKWVVDASALAKLMSGLECRGGNTQISKVFAHARAEHAMERINAVVYVGDAIEENVDALAEKAGQLGLLGCPMFVFQEGRDSRVEAAFREFARLTKGAYARFDSSAPRELAELLKAVAAYASGGRELLRLQKSAPARALLEQLR</sequence>
<evidence type="ECO:0000313" key="2">
    <source>
        <dbReference type="EMBL" id="GLQ57486.1"/>
    </source>
</evidence>
<dbReference type="SUPFAM" id="SSF53300">
    <property type="entry name" value="vWA-like"/>
    <property type="match status" value="1"/>
</dbReference>
<keyword evidence="3" id="KW-1185">Reference proteome</keyword>
<dbReference type="RefSeq" id="WP_379995346.1">
    <property type="nucleotide sequence ID" value="NZ_BSNS01000024.1"/>
</dbReference>
<protein>
    <recommendedName>
        <fullName evidence="4">VWA domain-containing protein</fullName>
    </recommendedName>
</protein>
<proteinExistence type="predicted"/>
<dbReference type="EMBL" id="BSNS01000024">
    <property type="protein sequence ID" value="GLQ57486.1"/>
    <property type="molecule type" value="Genomic_DNA"/>
</dbReference>
<dbReference type="InterPro" id="IPR036465">
    <property type="entry name" value="vWFA_dom_sf"/>
</dbReference>
<gene>
    <name evidence="2" type="ORF">GCM10010862_47450</name>
</gene>
<evidence type="ECO:0000313" key="3">
    <source>
        <dbReference type="Proteomes" id="UP001156691"/>
    </source>
</evidence>
<feature type="compositionally biased region" description="Basic and acidic residues" evidence="1">
    <location>
        <begin position="1"/>
        <end position="14"/>
    </location>
</feature>
<evidence type="ECO:0000256" key="1">
    <source>
        <dbReference type="SAM" id="MobiDB-lite"/>
    </source>
</evidence>
<accession>A0ABQ5WBQ8</accession>
<evidence type="ECO:0008006" key="4">
    <source>
        <dbReference type="Google" id="ProtNLM"/>
    </source>
</evidence>
<organism evidence="2 3">
    <name type="scientific">Devosia nitrariae</name>
    <dbReference type="NCBI Taxonomy" id="2071872"/>
    <lineage>
        <taxon>Bacteria</taxon>
        <taxon>Pseudomonadati</taxon>
        <taxon>Pseudomonadota</taxon>
        <taxon>Alphaproteobacteria</taxon>
        <taxon>Hyphomicrobiales</taxon>
        <taxon>Devosiaceae</taxon>
        <taxon>Devosia</taxon>
    </lineage>
</organism>
<feature type="region of interest" description="Disordered" evidence="1">
    <location>
        <begin position="1"/>
        <end position="24"/>
    </location>
</feature>
<reference evidence="3" key="1">
    <citation type="journal article" date="2019" name="Int. J. Syst. Evol. Microbiol.">
        <title>The Global Catalogue of Microorganisms (GCM) 10K type strain sequencing project: providing services to taxonomists for standard genome sequencing and annotation.</title>
        <authorList>
            <consortium name="The Broad Institute Genomics Platform"/>
            <consortium name="The Broad Institute Genome Sequencing Center for Infectious Disease"/>
            <person name="Wu L."/>
            <person name="Ma J."/>
        </authorList>
    </citation>
    <scope>NUCLEOTIDE SEQUENCE [LARGE SCALE GENOMIC DNA]</scope>
    <source>
        <strain evidence="3">NBRC 112416</strain>
    </source>
</reference>